<comment type="caution">
    <text evidence="3">The sequence shown here is derived from an EMBL/GenBank/DDBJ whole genome shotgun (WGS) entry which is preliminary data.</text>
</comment>
<dbReference type="AlphaFoldDB" id="A0A4Y2RCP1"/>
<dbReference type="OrthoDB" id="8066856at2759"/>
<dbReference type="InterPro" id="IPR050863">
    <property type="entry name" value="CenT-Element_Derived"/>
</dbReference>
<evidence type="ECO:0000259" key="1">
    <source>
        <dbReference type="Pfam" id="PF03184"/>
    </source>
</evidence>
<reference evidence="3 4" key="1">
    <citation type="journal article" date="2019" name="Sci. Rep.">
        <title>Orb-weaving spider Araneus ventricosus genome elucidates the spidroin gene catalogue.</title>
        <authorList>
            <person name="Kono N."/>
            <person name="Nakamura H."/>
            <person name="Ohtoshi R."/>
            <person name="Moran D.A.P."/>
            <person name="Shinohara A."/>
            <person name="Yoshida Y."/>
            <person name="Fujiwara M."/>
            <person name="Mori M."/>
            <person name="Tomita M."/>
            <person name="Arakawa K."/>
        </authorList>
    </citation>
    <scope>NUCLEOTIDE SEQUENCE [LARGE SCALE GENOMIC DNA]</scope>
</reference>
<dbReference type="PANTHER" id="PTHR19303">
    <property type="entry name" value="TRANSPOSON"/>
    <property type="match status" value="1"/>
</dbReference>
<feature type="domain" description="DDE-1" evidence="1">
    <location>
        <begin position="2"/>
        <end position="116"/>
    </location>
</feature>
<evidence type="ECO:0000313" key="2">
    <source>
        <dbReference type="EMBL" id="GBN73235.1"/>
    </source>
</evidence>
<dbReference type="Proteomes" id="UP000499080">
    <property type="component" value="Unassembled WGS sequence"/>
</dbReference>
<dbReference type="InterPro" id="IPR004875">
    <property type="entry name" value="DDE_SF_endonuclease_dom"/>
</dbReference>
<proteinExistence type="predicted"/>
<keyword evidence="4" id="KW-1185">Reference proteome</keyword>
<dbReference type="GO" id="GO:0005634">
    <property type="term" value="C:nucleus"/>
    <property type="evidence" value="ECO:0007669"/>
    <property type="project" value="TreeGrafter"/>
</dbReference>
<evidence type="ECO:0000313" key="3">
    <source>
        <dbReference type="EMBL" id="GBN73463.1"/>
    </source>
</evidence>
<dbReference type="EMBL" id="BGPR01016561">
    <property type="protein sequence ID" value="GBN73463.1"/>
    <property type="molecule type" value="Genomic_DNA"/>
</dbReference>
<accession>A0A4Y2RCP1</accession>
<dbReference type="EMBL" id="BGPR01016498">
    <property type="protein sequence ID" value="GBN73235.1"/>
    <property type="molecule type" value="Genomic_DNA"/>
</dbReference>
<evidence type="ECO:0000313" key="4">
    <source>
        <dbReference type="Proteomes" id="UP000499080"/>
    </source>
</evidence>
<sequence length="117" mass="13603">MSGNEKLKPLVIGKSKKLRCFKNVKSLPVEYEANSNAWITTMIWERHIRKLDSQFSYQKIHVAIIVDNCTAHNQPENLKAIKIVFLFASNVTALLQLLDQGIIRDFKRKYKKMLVKD</sequence>
<dbReference type="GO" id="GO:0003677">
    <property type="term" value="F:DNA binding"/>
    <property type="evidence" value="ECO:0007669"/>
    <property type="project" value="TreeGrafter"/>
</dbReference>
<protein>
    <submittedName>
        <fullName evidence="3">Tigger transposable element-derived protein 4</fullName>
    </submittedName>
</protein>
<dbReference type="Pfam" id="PF03184">
    <property type="entry name" value="DDE_1"/>
    <property type="match status" value="1"/>
</dbReference>
<dbReference type="PANTHER" id="PTHR19303:SF73">
    <property type="entry name" value="PROTEIN PDC2"/>
    <property type="match status" value="1"/>
</dbReference>
<gene>
    <name evidence="3" type="primary">Tigd4_76</name>
    <name evidence="2" type="synonym">Tigd4_214</name>
    <name evidence="2" type="ORF">AVEN_265990_1</name>
    <name evidence="3" type="ORF">AVEN_275598_1</name>
</gene>
<name>A0A4Y2RCP1_ARAVE</name>
<organism evidence="3 4">
    <name type="scientific">Araneus ventricosus</name>
    <name type="common">Orbweaver spider</name>
    <name type="synonym">Epeira ventricosa</name>
    <dbReference type="NCBI Taxonomy" id="182803"/>
    <lineage>
        <taxon>Eukaryota</taxon>
        <taxon>Metazoa</taxon>
        <taxon>Ecdysozoa</taxon>
        <taxon>Arthropoda</taxon>
        <taxon>Chelicerata</taxon>
        <taxon>Arachnida</taxon>
        <taxon>Araneae</taxon>
        <taxon>Araneomorphae</taxon>
        <taxon>Entelegynae</taxon>
        <taxon>Araneoidea</taxon>
        <taxon>Araneidae</taxon>
        <taxon>Araneus</taxon>
    </lineage>
</organism>